<comment type="caution">
    <text evidence="2">The sequence shown here is derived from an EMBL/GenBank/DDBJ whole genome shotgun (WGS) entry which is preliminary data.</text>
</comment>
<organism evidence="2 3">
    <name type="scientific">Candidatus Bacteroides merdigallinarum</name>
    <dbReference type="NCBI Taxonomy" id="2838473"/>
    <lineage>
        <taxon>Bacteria</taxon>
        <taxon>Pseudomonadati</taxon>
        <taxon>Bacteroidota</taxon>
        <taxon>Bacteroidia</taxon>
        <taxon>Bacteroidales</taxon>
        <taxon>Bacteroidaceae</taxon>
        <taxon>Bacteroides</taxon>
    </lineage>
</organism>
<feature type="chain" id="PRO_5038887214" description="MORN repeat variant" evidence="1">
    <location>
        <begin position="24"/>
        <end position="466"/>
    </location>
</feature>
<evidence type="ECO:0008006" key="4">
    <source>
        <dbReference type="Google" id="ProtNLM"/>
    </source>
</evidence>
<keyword evidence="1" id="KW-0732">Signal</keyword>
<accession>A0A9D2E7Z7</accession>
<protein>
    <recommendedName>
        <fullName evidence="4">MORN repeat variant</fullName>
    </recommendedName>
</protein>
<gene>
    <name evidence="2" type="ORF">H9814_02745</name>
</gene>
<reference evidence="2" key="1">
    <citation type="journal article" date="2021" name="PeerJ">
        <title>Extensive microbial diversity within the chicken gut microbiome revealed by metagenomics and culture.</title>
        <authorList>
            <person name="Gilroy R."/>
            <person name="Ravi A."/>
            <person name="Getino M."/>
            <person name="Pursley I."/>
            <person name="Horton D.L."/>
            <person name="Alikhan N.F."/>
            <person name="Baker D."/>
            <person name="Gharbi K."/>
            <person name="Hall N."/>
            <person name="Watson M."/>
            <person name="Adriaenssens E.M."/>
            <person name="Foster-Nyarko E."/>
            <person name="Jarju S."/>
            <person name="Secka A."/>
            <person name="Antonio M."/>
            <person name="Oren A."/>
            <person name="Chaudhuri R.R."/>
            <person name="La Ragione R."/>
            <person name="Hildebrand F."/>
            <person name="Pallen M.J."/>
        </authorList>
    </citation>
    <scope>NUCLEOTIDE SEQUENCE</scope>
    <source>
        <strain evidence="2">ChiHjej9B8-1298</strain>
    </source>
</reference>
<evidence type="ECO:0000256" key="1">
    <source>
        <dbReference type="SAM" id="SignalP"/>
    </source>
</evidence>
<reference evidence="2" key="2">
    <citation type="submission" date="2021-04" db="EMBL/GenBank/DDBJ databases">
        <authorList>
            <person name="Gilroy R."/>
        </authorList>
    </citation>
    <scope>NUCLEOTIDE SEQUENCE</scope>
    <source>
        <strain evidence="2">ChiHjej9B8-1298</strain>
    </source>
</reference>
<dbReference type="Proteomes" id="UP000824028">
    <property type="component" value="Unassembled WGS sequence"/>
</dbReference>
<evidence type="ECO:0000313" key="2">
    <source>
        <dbReference type="EMBL" id="HIZ32455.1"/>
    </source>
</evidence>
<proteinExistence type="predicted"/>
<feature type="signal peptide" evidence="1">
    <location>
        <begin position="1"/>
        <end position="23"/>
    </location>
</feature>
<name>A0A9D2E7Z7_9BACE</name>
<dbReference type="AlphaFoldDB" id="A0A9D2E7Z7"/>
<dbReference type="EMBL" id="DXBX01000022">
    <property type="protein sequence ID" value="HIZ32455.1"/>
    <property type="molecule type" value="Genomic_DNA"/>
</dbReference>
<sequence>MRFSVNICIISMLCSLFSLPCQSQGNLQSNLKGHVVSVVETEYSFSSKFGEDERGEKKVSFQEFYDEYGRVYKWIKPNGDLVFYSYKPNNDTVSIITYSLSQVQYQRQSTNNFFAKHNKWILGSVWNKEVEKEFLYNKDGTLKEINEYKYRDGEPSLIGKDKYSYESGKTIIDSYYGWGGLNDHRVISVQGNTKTELIYNSGNYLIEKNVYSYSSSGLLLQSLKSVITPSGLAPQIPMKYKYNEYNDITQIPDRFGIIYPCKYEYDSQHNWIVKKIFELWRGKEHMKSWIERTYQYVGSQEEVAAMKRTVWENDSLMIHLSKIQWEQQIDSIQRLDSLKKVLNEISEKHLRKNETLYTAMACVQTIKNLSISEPNTFIFMEKNGAELFSPISFQYQMQLDRNCIAYYTDKMDYIMIIPVEQGSLFKSGLLICLGNDNRAYKPYAFSNKAISMIVRGLRKDKLIEIQ</sequence>
<evidence type="ECO:0000313" key="3">
    <source>
        <dbReference type="Proteomes" id="UP000824028"/>
    </source>
</evidence>